<name>A0A0C9SVD9_PLICR</name>
<protein>
    <recommendedName>
        <fullName evidence="3">C2H2-type domain-containing protein</fullName>
    </recommendedName>
</protein>
<proteinExistence type="predicted"/>
<dbReference type="Proteomes" id="UP000053263">
    <property type="component" value="Unassembled WGS sequence"/>
</dbReference>
<sequence>MQRLPPQHEQKFGGKGKGRLLPPTIREFGTMDYYNTACTRHFPLSYPLIFGWLTSLQQGEVEHKQSKDVGRFAPTSKQVERLLVSQDRSLRRLRTMPCLPNMANGPNVNNVAFEPNGLGVSLNRYNIRVASKKYHHLGLRAWLRTYMMGGPGQFNCSYGDTCTRTWYRPSRLRRHVPVHPGERSVTVVVYSKGWVTRTLRARGVTTGGETIATAEEDGAIEKDGGRAGEGESSDDDDDDDDSGEEAEKEEDADADDAEPDSDTDEPQMTLGSIHSQDGHM</sequence>
<feature type="compositionally biased region" description="Basic and acidic residues" evidence="2">
    <location>
        <begin position="1"/>
        <end position="12"/>
    </location>
</feature>
<evidence type="ECO:0000313" key="4">
    <source>
        <dbReference type="EMBL" id="KII82990.1"/>
    </source>
</evidence>
<feature type="region of interest" description="Disordered" evidence="2">
    <location>
        <begin position="1"/>
        <end position="20"/>
    </location>
</feature>
<feature type="compositionally biased region" description="Polar residues" evidence="2">
    <location>
        <begin position="269"/>
        <end position="280"/>
    </location>
</feature>
<feature type="domain" description="C2H2-type" evidence="3">
    <location>
        <begin position="154"/>
        <end position="184"/>
    </location>
</feature>
<keyword evidence="1" id="KW-0863">Zinc-finger</keyword>
<dbReference type="GO" id="GO:0008270">
    <property type="term" value="F:zinc ion binding"/>
    <property type="evidence" value="ECO:0007669"/>
    <property type="project" value="UniProtKB-KW"/>
</dbReference>
<dbReference type="InterPro" id="IPR013087">
    <property type="entry name" value="Znf_C2H2_type"/>
</dbReference>
<evidence type="ECO:0000313" key="5">
    <source>
        <dbReference type="Proteomes" id="UP000053263"/>
    </source>
</evidence>
<keyword evidence="1" id="KW-0479">Metal-binding</keyword>
<accession>A0A0C9SVD9</accession>
<keyword evidence="5" id="KW-1185">Reference proteome</keyword>
<dbReference type="EMBL" id="KN832590">
    <property type="protein sequence ID" value="KII82990.1"/>
    <property type="molecule type" value="Genomic_DNA"/>
</dbReference>
<keyword evidence="1" id="KW-0862">Zinc</keyword>
<reference evidence="4 5" key="1">
    <citation type="submission" date="2014-06" db="EMBL/GenBank/DDBJ databases">
        <title>Evolutionary Origins and Diversification of the Mycorrhizal Mutualists.</title>
        <authorList>
            <consortium name="DOE Joint Genome Institute"/>
            <consortium name="Mycorrhizal Genomics Consortium"/>
            <person name="Kohler A."/>
            <person name="Kuo A."/>
            <person name="Nagy L.G."/>
            <person name="Floudas D."/>
            <person name="Copeland A."/>
            <person name="Barry K.W."/>
            <person name="Cichocki N."/>
            <person name="Veneault-Fourrey C."/>
            <person name="LaButti K."/>
            <person name="Lindquist E.A."/>
            <person name="Lipzen A."/>
            <person name="Lundell T."/>
            <person name="Morin E."/>
            <person name="Murat C."/>
            <person name="Riley R."/>
            <person name="Ohm R."/>
            <person name="Sun H."/>
            <person name="Tunlid A."/>
            <person name="Henrissat B."/>
            <person name="Grigoriev I.V."/>
            <person name="Hibbett D.S."/>
            <person name="Martin F."/>
        </authorList>
    </citation>
    <scope>NUCLEOTIDE SEQUENCE [LARGE SCALE GENOMIC DNA]</scope>
    <source>
        <strain evidence="4 5">FD-325 SS-3</strain>
    </source>
</reference>
<evidence type="ECO:0000256" key="2">
    <source>
        <dbReference type="SAM" id="MobiDB-lite"/>
    </source>
</evidence>
<dbReference type="PROSITE" id="PS50157">
    <property type="entry name" value="ZINC_FINGER_C2H2_2"/>
    <property type="match status" value="1"/>
</dbReference>
<dbReference type="AlphaFoldDB" id="A0A0C9SVD9"/>
<feature type="region of interest" description="Disordered" evidence="2">
    <location>
        <begin position="206"/>
        <end position="280"/>
    </location>
</feature>
<evidence type="ECO:0000256" key="1">
    <source>
        <dbReference type="PROSITE-ProRule" id="PRU00042"/>
    </source>
</evidence>
<organism evidence="4 5">
    <name type="scientific">Plicaturopsis crispa FD-325 SS-3</name>
    <dbReference type="NCBI Taxonomy" id="944288"/>
    <lineage>
        <taxon>Eukaryota</taxon>
        <taxon>Fungi</taxon>
        <taxon>Dikarya</taxon>
        <taxon>Basidiomycota</taxon>
        <taxon>Agaricomycotina</taxon>
        <taxon>Agaricomycetes</taxon>
        <taxon>Agaricomycetidae</taxon>
        <taxon>Amylocorticiales</taxon>
        <taxon>Amylocorticiaceae</taxon>
        <taxon>Plicatura</taxon>
        <taxon>Plicaturopsis crispa</taxon>
    </lineage>
</organism>
<dbReference type="HOGENOM" id="CLU_994399_0_0_1"/>
<evidence type="ECO:0000259" key="3">
    <source>
        <dbReference type="PROSITE" id="PS50157"/>
    </source>
</evidence>
<feature type="compositionally biased region" description="Acidic residues" evidence="2">
    <location>
        <begin position="231"/>
        <end position="265"/>
    </location>
</feature>
<gene>
    <name evidence="4" type="ORF">PLICRDRAFT_33151</name>
</gene>
<feature type="compositionally biased region" description="Basic and acidic residues" evidence="2">
    <location>
        <begin position="219"/>
        <end position="229"/>
    </location>
</feature>